<name>A0A7I4EBM3_PHYPA</name>
<dbReference type="AlphaFoldDB" id="A0A7I4EBM3"/>
<accession>A0A7I4EBM3</accession>
<reference evidence="1" key="3">
    <citation type="submission" date="2020-12" db="UniProtKB">
        <authorList>
            <consortium name="EnsemblPlants"/>
        </authorList>
    </citation>
    <scope>IDENTIFICATION</scope>
</reference>
<keyword evidence="2" id="KW-1185">Reference proteome</keyword>
<dbReference type="Proteomes" id="UP000006727">
    <property type="component" value="Chromosome 6"/>
</dbReference>
<reference evidence="1 2" key="2">
    <citation type="journal article" date="2018" name="Plant J.">
        <title>The Physcomitrella patens chromosome-scale assembly reveals moss genome structure and evolution.</title>
        <authorList>
            <person name="Lang D."/>
            <person name="Ullrich K.K."/>
            <person name="Murat F."/>
            <person name="Fuchs J."/>
            <person name="Jenkins J."/>
            <person name="Haas F.B."/>
            <person name="Piednoel M."/>
            <person name="Gundlach H."/>
            <person name="Van Bel M."/>
            <person name="Meyberg R."/>
            <person name="Vives C."/>
            <person name="Morata J."/>
            <person name="Symeonidi A."/>
            <person name="Hiss M."/>
            <person name="Muchero W."/>
            <person name="Kamisugi Y."/>
            <person name="Saleh O."/>
            <person name="Blanc G."/>
            <person name="Decker E.L."/>
            <person name="van Gessel N."/>
            <person name="Grimwood J."/>
            <person name="Hayes R.D."/>
            <person name="Graham S.W."/>
            <person name="Gunter L.E."/>
            <person name="McDaniel S.F."/>
            <person name="Hoernstein S.N.W."/>
            <person name="Larsson A."/>
            <person name="Li F.W."/>
            <person name="Perroud P.F."/>
            <person name="Phillips J."/>
            <person name="Ranjan P."/>
            <person name="Rokshar D.S."/>
            <person name="Rothfels C.J."/>
            <person name="Schneider L."/>
            <person name="Shu S."/>
            <person name="Stevenson D.W."/>
            <person name="Thummler F."/>
            <person name="Tillich M."/>
            <person name="Villarreal Aguilar J.C."/>
            <person name="Widiez T."/>
            <person name="Wong G.K."/>
            <person name="Wymore A."/>
            <person name="Zhang Y."/>
            <person name="Zimmer A.D."/>
            <person name="Quatrano R.S."/>
            <person name="Mayer K.F.X."/>
            <person name="Goodstein D."/>
            <person name="Casacuberta J.M."/>
            <person name="Vandepoele K."/>
            <person name="Reski R."/>
            <person name="Cuming A.C."/>
            <person name="Tuskan G.A."/>
            <person name="Maumus F."/>
            <person name="Salse J."/>
            <person name="Schmutz J."/>
            <person name="Rensing S.A."/>
        </authorList>
    </citation>
    <scope>NUCLEOTIDE SEQUENCE [LARGE SCALE GENOMIC DNA]</scope>
    <source>
        <strain evidence="1 2">cv. Gransden 2004</strain>
    </source>
</reference>
<dbReference type="Gramene" id="Pp3c6_9890V3.2">
    <property type="protein sequence ID" value="Pp3c6_9890V3.2"/>
    <property type="gene ID" value="Pp3c6_9890"/>
</dbReference>
<evidence type="ECO:0000313" key="1">
    <source>
        <dbReference type="EnsemblPlants" id="Pp3c6_9890V3.2"/>
    </source>
</evidence>
<reference evidence="1 2" key="1">
    <citation type="journal article" date="2008" name="Science">
        <title>The Physcomitrella genome reveals evolutionary insights into the conquest of land by plants.</title>
        <authorList>
            <person name="Rensing S."/>
            <person name="Lang D."/>
            <person name="Zimmer A."/>
            <person name="Terry A."/>
            <person name="Salamov A."/>
            <person name="Shapiro H."/>
            <person name="Nishiyama T."/>
            <person name="Perroud P.-F."/>
            <person name="Lindquist E."/>
            <person name="Kamisugi Y."/>
            <person name="Tanahashi T."/>
            <person name="Sakakibara K."/>
            <person name="Fujita T."/>
            <person name="Oishi K."/>
            <person name="Shin-I T."/>
            <person name="Kuroki Y."/>
            <person name="Toyoda A."/>
            <person name="Suzuki Y."/>
            <person name="Hashimoto A."/>
            <person name="Yamaguchi K."/>
            <person name="Sugano A."/>
            <person name="Kohara Y."/>
            <person name="Fujiyama A."/>
            <person name="Anterola A."/>
            <person name="Aoki S."/>
            <person name="Ashton N."/>
            <person name="Barbazuk W.B."/>
            <person name="Barker E."/>
            <person name="Bennetzen J."/>
            <person name="Bezanilla M."/>
            <person name="Blankenship R."/>
            <person name="Cho S.H."/>
            <person name="Dutcher S."/>
            <person name="Estelle M."/>
            <person name="Fawcett J.A."/>
            <person name="Gundlach H."/>
            <person name="Hanada K."/>
            <person name="Heyl A."/>
            <person name="Hicks K.A."/>
            <person name="Hugh J."/>
            <person name="Lohr M."/>
            <person name="Mayer K."/>
            <person name="Melkozernov A."/>
            <person name="Murata T."/>
            <person name="Nelson D."/>
            <person name="Pils B."/>
            <person name="Prigge M."/>
            <person name="Reiss B."/>
            <person name="Renner T."/>
            <person name="Rombauts S."/>
            <person name="Rushton P."/>
            <person name="Sanderfoot A."/>
            <person name="Schween G."/>
            <person name="Shiu S.-H."/>
            <person name="Stueber K."/>
            <person name="Theodoulou F.L."/>
            <person name="Tu H."/>
            <person name="Van de Peer Y."/>
            <person name="Verrier P.J."/>
            <person name="Waters E."/>
            <person name="Wood A."/>
            <person name="Yang L."/>
            <person name="Cove D."/>
            <person name="Cuming A."/>
            <person name="Hasebe M."/>
            <person name="Lucas S."/>
            <person name="Mishler D.B."/>
            <person name="Reski R."/>
            <person name="Grigoriev I."/>
            <person name="Quatrano R.S."/>
            <person name="Boore J.L."/>
        </authorList>
    </citation>
    <scope>NUCLEOTIDE SEQUENCE [LARGE SCALE GENOMIC DNA]</scope>
    <source>
        <strain evidence="1 2">cv. Gransden 2004</strain>
    </source>
</reference>
<evidence type="ECO:0000313" key="2">
    <source>
        <dbReference type="Proteomes" id="UP000006727"/>
    </source>
</evidence>
<sequence>MVGFGKKLQKARVPTWEVLLRELELTFHPKITKGLLRI</sequence>
<protein>
    <submittedName>
        <fullName evidence="1">Uncharacterized protein</fullName>
    </submittedName>
</protein>
<dbReference type="EMBL" id="ABEU02000006">
    <property type="status" value="NOT_ANNOTATED_CDS"/>
    <property type="molecule type" value="Genomic_DNA"/>
</dbReference>
<proteinExistence type="predicted"/>
<dbReference type="EnsemblPlants" id="Pp3c6_9890V3.2">
    <property type="protein sequence ID" value="Pp3c6_9890V3.2"/>
    <property type="gene ID" value="Pp3c6_9890"/>
</dbReference>
<organism evidence="1 2">
    <name type="scientific">Physcomitrium patens</name>
    <name type="common">Spreading-leaved earth moss</name>
    <name type="synonym">Physcomitrella patens</name>
    <dbReference type="NCBI Taxonomy" id="3218"/>
    <lineage>
        <taxon>Eukaryota</taxon>
        <taxon>Viridiplantae</taxon>
        <taxon>Streptophyta</taxon>
        <taxon>Embryophyta</taxon>
        <taxon>Bryophyta</taxon>
        <taxon>Bryophytina</taxon>
        <taxon>Bryopsida</taxon>
        <taxon>Funariidae</taxon>
        <taxon>Funariales</taxon>
        <taxon>Funariaceae</taxon>
        <taxon>Physcomitrium</taxon>
    </lineage>
</organism>